<evidence type="ECO:0000256" key="1">
    <source>
        <dbReference type="SAM" id="MobiDB-lite"/>
    </source>
</evidence>
<feature type="compositionally biased region" description="Polar residues" evidence="1">
    <location>
        <begin position="216"/>
        <end position="226"/>
    </location>
</feature>
<dbReference type="Proteomes" id="UP000009046">
    <property type="component" value="Unassembled WGS sequence"/>
</dbReference>
<dbReference type="GeneID" id="8231545"/>
<dbReference type="HOGENOM" id="CLU_1201216_0_0_1"/>
<dbReference type="EMBL" id="AAZO01001036">
    <property type="status" value="NOT_ANNOTATED_CDS"/>
    <property type="molecule type" value="Genomic_DNA"/>
</dbReference>
<accession>E0VCF5</accession>
<dbReference type="RefSeq" id="XP_002423799.1">
    <property type="nucleotide sequence ID" value="XM_002423754.1"/>
</dbReference>
<dbReference type="EnsemblMetazoa" id="PHUM086830-RA">
    <property type="protein sequence ID" value="PHUM086830-PA"/>
    <property type="gene ID" value="PHUM086830"/>
</dbReference>
<reference evidence="2" key="2">
    <citation type="submission" date="2007-04" db="EMBL/GenBank/DDBJ databases">
        <title>The genome of the human body louse.</title>
        <authorList>
            <consortium name="The Human Body Louse Genome Consortium"/>
            <person name="Kirkness E."/>
            <person name="Walenz B."/>
            <person name="Hass B."/>
            <person name="Bruggner R."/>
            <person name="Strausberg R."/>
        </authorList>
    </citation>
    <scope>NUCLEOTIDE SEQUENCE</scope>
    <source>
        <strain evidence="2">USDA</strain>
    </source>
</reference>
<feature type="region of interest" description="Disordered" evidence="1">
    <location>
        <begin position="1"/>
        <end position="99"/>
    </location>
</feature>
<dbReference type="eggNOG" id="KOG4556">
    <property type="taxonomic scope" value="Eukaryota"/>
</dbReference>
<feature type="compositionally biased region" description="Low complexity" evidence="1">
    <location>
        <begin position="73"/>
        <end position="87"/>
    </location>
</feature>
<evidence type="ECO:0000313" key="3">
    <source>
        <dbReference type="EnsemblMetazoa" id="PHUM086830-PA"/>
    </source>
</evidence>
<evidence type="ECO:0000313" key="4">
    <source>
        <dbReference type="Proteomes" id="UP000009046"/>
    </source>
</evidence>
<dbReference type="CTD" id="8231545"/>
<reference evidence="3" key="3">
    <citation type="submission" date="2020-05" db="UniProtKB">
        <authorList>
            <consortium name="EnsemblMetazoa"/>
        </authorList>
    </citation>
    <scope>IDENTIFICATION</scope>
    <source>
        <strain evidence="3">USDA</strain>
    </source>
</reference>
<feature type="region of interest" description="Disordered" evidence="1">
    <location>
        <begin position="161"/>
        <end position="227"/>
    </location>
</feature>
<keyword evidence="4" id="KW-1185">Reference proteome</keyword>
<name>E0VCF5_PEDHC</name>
<feature type="compositionally biased region" description="Low complexity" evidence="1">
    <location>
        <begin position="192"/>
        <end position="215"/>
    </location>
</feature>
<feature type="compositionally biased region" description="Gly residues" evidence="1">
    <location>
        <begin position="178"/>
        <end position="191"/>
    </location>
</feature>
<evidence type="ECO:0000313" key="2">
    <source>
        <dbReference type="EMBL" id="EEB11061.1"/>
    </source>
</evidence>
<gene>
    <name evidence="3" type="primary">8231545</name>
    <name evidence="2" type="ORF">Phum_PHUM086830</name>
</gene>
<feature type="compositionally biased region" description="Polar residues" evidence="1">
    <location>
        <begin position="17"/>
        <end position="34"/>
    </location>
</feature>
<dbReference type="KEGG" id="phu:Phum_PHUM086830"/>
<protein>
    <submittedName>
        <fullName evidence="2 3">Uncharacterized protein</fullName>
    </submittedName>
</protein>
<feature type="compositionally biased region" description="Low complexity" evidence="1">
    <location>
        <begin position="161"/>
        <end position="174"/>
    </location>
</feature>
<dbReference type="EMBL" id="DS235053">
    <property type="protein sequence ID" value="EEB11061.1"/>
    <property type="molecule type" value="Genomic_DNA"/>
</dbReference>
<dbReference type="OrthoDB" id="10050321at2759"/>
<feature type="region of interest" description="Disordered" evidence="1">
    <location>
        <begin position="242"/>
        <end position="266"/>
    </location>
</feature>
<feature type="compositionally biased region" description="Basic residues" evidence="1">
    <location>
        <begin position="51"/>
        <end position="60"/>
    </location>
</feature>
<proteinExistence type="predicted"/>
<organism>
    <name type="scientific">Pediculus humanus subsp. corporis</name>
    <name type="common">Body louse</name>
    <dbReference type="NCBI Taxonomy" id="121224"/>
    <lineage>
        <taxon>Eukaryota</taxon>
        <taxon>Metazoa</taxon>
        <taxon>Ecdysozoa</taxon>
        <taxon>Arthropoda</taxon>
        <taxon>Hexapoda</taxon>
        <taxon>Insecta</taxon>
        <taxon>Pterygota</taxon>
        <taxon>Neoptera</taxon>
        <taxon>Paraneoptera</taxon>
        <taxon>Psocodea</taxon>
        <taxon>Troctomorpha</taxon>
        <taxon>Phthiraptera</taxon>
        <taxon>Anoplura</taxon>
        <taxon>Pediculidae</taxon>
        <taxon>Pediculus</taxon>
    </lineage>
</organism>
<dbReference type="VEuPathDB" id="VectorBase:PHUM086830"/>
<dbReference type="AlphaFoldDB" id="E0VCF5"/>
<reference evidence="2" key="1">
    <citation type="submission" date="2007-04" db="EMBL/GenBank/DDBJ databases">
        <title>Annotation of Pediculus humanus corporis strain USDA.</title>
        <authorList>
            <person name="Kirkness E."/>
            <person name="Hannick L."/>
            <person name="Hass B."/>
            <person name="Bruggner R."/>
            <person name="Lawson D."/>
            <person name="Bidwell S."/>
            <person name="Joardar V."/>
            <person name="Caler E."/>
            <person name="Walenz B."/>
            <person name="Inman J."/>
            <person name="Schobel S."/>
            <person name="Galinsky K."/>
            <person name="Amedeo P."/>
            <person name="Strausberg R."/>
        </authorList>
    </citation>
    <scope>NUCLEOTIDE SEQUENCE</scope>
    <source>
        <strain evidence="2">USDA</strain>
    </source>
</reference>
<sequence>MAQTKDSRGSDAYPPNYATQTMRSHLSQYQQQQPDRSDGYGPRPVSPRPMTPRRVKRRSVLARDTMNRSSLTQRRQGSSRSKSSSSQRRSRTHQNPVTKLLEQQNRFLESSMISTSFNDSSIPLDSSSNQLSAAMMDSVGGDDYDVNNGFKTVGLSNPIFQQSSNSSLNQSGLNIKGSHGGSGNNGGGGSGSSNNNNNNQTNSSNSNYNNNNNTSHFTRNDGSMRNSNKRFRVDLTRNTDGIANSFFSQGPPAYREGNGLDSETVI</sequence>
<dbReference type="InParanoid" id="E0VCF5"/>